<protein>
    <recommendedName>
        <fullName evidence="2">HNH domain-containing protein</fullName>
    </recommendedName>
</protein>
<sequence>MLCLREMALTKHHVIPKEVHEWYRKHHNMTKEKLNEGILLCRSCHSAVHGMYDNKTLAAEKSTLEALLADEKVQKWVKYIEKKKPISKCDVRTLKPNGPRDLPPQDED</sequence>
<name>A0A6B2LTX9_9EUKA</name>
<dbReference type="PANTHER" id="PTHR37827">
    <property type="entry name" value="TUDOR DOMAIN-CONTAINING PROTEIN"/>
    <property type="match status" value="1"/>
</dbReference>
<dbReference type="EMBL" id="GIBP01011192">
    <property type="protein sequence ID" value="NDV40161.1"/>
    <property type="molecule type" value="Transcribed_RNA"/>
</dbReference>
<evidence type="ECO:0008006" key="2">
    <source>
        <dbReference type="Google" id="ProtNLM"/>
    </source>
</evidence>
<dbReference type="PANTHER" id="PTHR37827:SF1">
    <property type="entry name" value="HNH DOMAIN-CONTAINING PROTEIN"/>
    <property type="match status" value="1"/>
</dbReference>
<evidence type="ECO:0000313" key="1">
    <source>
        <dbReference type="EMBL" id="NDV40161.1"/>
    </source>
</evidence>
<reference evidence="1" key="1">
    <citation type="journal article" date="2020" name="J. Eukaryot. Microbiol.">
        <title>De novo Sequencing, Assembly and Annotation of the Transcriptome for the Free-Living Testate Amoeba Arcella intermedia.</title>
        <authorList>
            <person name="Ribeiro G.M."/>
            <person name="Porfirio-Sousa A.L."/>
            <person name="Maurer-Alcala X.X."/>
            <person name="Katz L.A."/>
            <person name="Lahr D.J.G."/>
        </authorList>
    </citation>
    <scope>NUCLEOTIDE SEQUENCE</scope>
</reference>
<proteinExistence type="predicted"/>
<accession>A0A6B2LTX9</accession>
<dbReference type="AlphaFoldDB" id="A0A6B2LTX9"/>
<organism evidence="1">
    <name type="scientific">Arcella intermedia</name>
    <dbReference type="NCBI Taxonomy" id="1963864"/>
    <lineage>
        <taxon>Eukaryota</taxon>
        <taxon>Amoebozoa</taxon>
        <taxon>Tubulinea</taxon>
        <taxon>Elardia</taxon>
        <taxon>Arcellinida</taxon>
        <taxon>Sphaerothecina</taxon>
        <taxon>Arcellidae</taxon>
        <taxon>Arcella</taxon>
    </lineage>
</organism>